<feature type="domain" description="RNA cytosine-C(5)-methyltransferase NSUN2-like pre-PUA" evidence="1">
    <location>
        <begin position="74"/>
        <end position="176"/>
    </location>
</feature>
<dbReference type="GO" id="GO:0005737">
    <property type="term" value="C:cytoplasm"/>
    <property type="evidence" value="ECO:0007669"/>
    <property type="project" value="TreeGrafter"/>
</dbReference>
<dbReference type="GO" id="GO:0016428">
    <property type="term" value="F:tRNA (cytidine-5-)-methyltransferase activity"/>
    <property type="evidence" value="ECO:0007669"/>
    <property type="project" value="TreeGrafter"/>
</dbReference>
<evidence type="ECO:0000313" key="3">
    <source>
        <dbReference type="EMBL" id="THD28061.1"/>
    </source>
</evidence>
<proteinExistence type="predicted"/>
<keyword evidence="4" id="KW-1185">Reference proteome</keyword>
<feature type="domain" description="RNA cytosine-C(5)-methyltransferase NSUN2-like PUA" evidence="2">
    <location>
        <begin position="193"/>
        <end position="277"/>
    </location>
</feature>
<dbReference type="InterPro" id="IPR057285">
    <property type="entry name" value="Pre-PUA_NSUN2"/>
</dbReference>
<protein>
    <submittedName>
        <fullName evidence="3">Methyltransferase ncl1</fullName>
    </submittedName>
</protein>
<dbReference type="GO" id="GO:0000049">
    <property type="term" value="F:tRNA binding"/>
    <property type="evidence" value="ECO:0007669"/>
    <property type="project" value="TreeGrafter"/>
</dbReference>
<comment type="caution">
    <text evidence="3">The sequence shown here is derived from an EMBL/GenBank/DDBJ whole genome shotgun (WGS) entry which is preliminary data.</text>
</comment>
<dbReference type="InterPro" id="IPR023267">
    <property type="entry name" value="RCMT"/>
</dbReference>
<sequence length="330" mass="37403">PFLSNRFYLCVHPIRILSVNLCTENGDSKDGASGERTGSTSGLKRASDIAGVPAEGIKKPRVLVENPFIYIDPAKDEDWLKIRDYYGIEEESKAHRYLSGRAFCASNLLFRSSGEEALRRRQFYYTNHFVKDLIEYNACRGLKIVNCGVRMFSIMEDKQFNGYRLLQDGVELADAFLPVTGGRRILLTENEHADLVLLLEEEMPLLSRFTEATQNRCDSMSPGPVLIEYRPSSSRSELSENRHVTHCRIVFAGWRGVKSLRHYIGRHERCHLMRMANLEPKPMICGRTPLASDAEFTNGDGPLLVEDEIDEVCVSENEPRDSAPPNEENV</sequence>
<evidence type="ECO:0000259" key="2">
    <source>
        <dbReference type="Pfam" id="PF25378"/>
    </source>
</evidence>
<name>A0A4E0RMN1_FASHE</name>
<reference evidence="3" key="1">
    <citation type="submission" date="2019-03" db="EMBL/GenBank/DDBJ databases">
        <title>Improved annotation for the trematode Fasciola hepatica.</title>
        <authorList>
            <person name="Choi Y.-J."/>
            <person name="Martin J."/>
            <person name="Mitreva M."/>
        </authorList>
    </citation>
    <scope>NUCLEOTIDE SEQUENCE [LARGE SCALE GENOMIC DNA]</scope>
</reference>
<dbReference type="InterPro" id="IPR057286">
    <property type="entry name" value="PUA_NSUN2"/>
</dbReference>
<dbReference type="Proteomes" id="UP000230066">
    <property type="component" value="Unassembled WGS sequence"/>
</dbReference>
<organism evidence="3 4">
    <name type="scientific">Fasciola hepatica</name>
    <name type="common">Liver fluke</name>
    <dbReference type="NCBI Taxonomy" id="6192"/>
    <lineage>
        <taxon>Eukaryota</taxon>
        <taxon>Metazoa</taxon>
        <taxon>Spiralia</taxon>
        <taxon>Lophotrochozoa</taxon>
        <taxon>Platyhelminthes</taxon>
        <taxon>Trematoda</taxon>
        <taxon>Digenea</taxon>
        <taxon>Plagiorchiida</taxon>
        <taxon>Echinostomata</taxon>
        <taxon>Echinostomatoidea</taxon>
        <taxon>Fasciolidae</taxon>
        <taxon>Fasciola</taxon>
    </lineage>
</organism>
<dbReference type="EMBL" id="JXXN02000245">
    <property type="protein sequence ID" value="THD28061.1"/>
    <property type="molecule type" value="Genomic_DNA"/>
</dbReference>
<gene>
    <name evidence="3" type="ORF">D915_001133</name>
</gene>
<feature type="non-terminal residue" evidence="3">
    <location>
        <position position="1"/>
    </location>
</feature>
<accession>A0A4E0RMN1</accession>
<dbReference type="Pfam" id="PF25378">
    <property type="entry name" value="PUA_NSUN2"/>
    <property type="match status" value="1"/>
</dbReference>
<evidence type="ECO:0000259" key="1">
    <source>
        <dbReference type="Pfam" id="PF25376"/>
    </source>
</evidence>
<dbReference type="PANTHER" id="PTHR22808">
    <property type="entry name" value="NCL1 YEAST -RELATED NOL1/NOP2/FMU SUN DOMAIN-CONTAINING"/>
    <property type="match status" value="1"/>
</dbReference>
<evidence type="ECO:0000313" key="4">
    <source>
        <dbReference type="Proteomes" id="UP000230066"/>
    </source>
</evidence>
<dbReference type="PANTHER" id="PTHR22808:SF1">
    <property type="entry name" value="RNA CYTOSINE-C(5)-METHYLTRANSFERASE NSUN2-RELATED"/>
    <property type="match status" value="1"/>
</dbReference>
<dbReference type="Pfam" id="PF25376">
    <property type="entry name" value="Pre-PUA_NSUN2"/>
    <property type="match status" value="1"/>
</dbReference>
<dbReference type="AlphaFoldDB" id="A0A4E0RMN1"/>
<dbReference type="GO" id="GO:0030488">
    <property type="term" value="P:tRNA methylation"/>
    <property type="evidence" value="ECO:0007669"/>
    <property type="project" value="TreeGrafter"/>
</dbReference>
<keyword evidence="3" id="KW-0489">Methyltransferase</keyword>
<keyword evidence="3" id="KW-0808">Transferase</keyword>
<dbReference type="GO" id="GO:0005634">
    <property type="term" value="C:nucleus"/>
    <property type="evidence" value="ECO:0007669"/>
    <property type="project" value="TreeGrafter"/>
</dbReference>